<dbReference type="Proteomes" id="UP000656042">
    <property type="component" value="Unassembled WGS sequence"/>
</dbReference>
<protein>
    <submittedName>
        <fullName evidence="1">Uncharacterized protein</fullName>
    </submittedName>
</protein>
<dbReference type="AlphaFoldDB" id="A0A8J3C4E1"/>
<evidence type="ECO:0000313" key="2">
    <source>
        <dbReference type="Proteomes" id="UP000656042"/>
    </source>
</evidence>
<keyword evidence="2" id="KW-1185">Reference proteome</keyword>
<accession>A0A8J3C4E1</accession>
<reference evidence="1" key="1">
    <citation type="journal article" date="2014" name="Int. J. Syst. Evol. Microbiol.">
        <title>Complete genome sequence of Corynebacterium casei LMG S-19264T (=DSM 44701T), isolated from a smear-ripened cheese.</title>
        <authorList>
            <consortium name="US DOE Joint Genome Institute (JGI-PGF)"/>
            <person name="Walter F."/>
            <person name="Albersmeier A."/>
            <person name="Kalinowski J."/>
            <person name="Ruckert C."/>
        </authorList>
    </citation>
    <scope>NUCLEOTIDE SEQUENCE</scope>
    <source>
        <strain evidence="1">CGMCC 4.7299</strain>
    </source>
</reference>
<comment type="caution">
    <text evidence="1">The sequence shown here is derived from an EMBL/GenBank/DDBJ whole genome shotgun (WGS) entry which is preliminary data.</text>
</comment>
<evidence type="ECO:0000313" key="1">
    <source>
        <dbReference type="EMBL" id="GGL17193.1"/>
    </source>
</evidence>
<reference evidence="1" key="2">
    <citation type="submission" date="2020-09" db="EMBL/GenBank/DDBJ databases">
        <authorList>
            <person name="Sun Q."/>
            <person name="Zhou Y."/>
        </authorList>
    </citation>
    <scope>NUCLEOTIDE SEQUENCE</scope>
    <source>
        <strain evidence="1">CGMCC 4.7299</strain>
    </source>
</reference>
<organism evidence="1 2">
    <name type="scientific">Mangrovihabitans endophyticus</name>
    <dbReference type="NCBI Taxonomy" id="1751298"/>
    <lineage>
        <taxon>Bacteria</taxon>
        <taxon>Bacillati</taxon>
        <taxon>Actinomycetota</taxon>
        <taxon>Actinomycetes</taxon>
        <taxon>Micromonosporales</taxon>
        <taxon>Micromonosporaceae</taxon>
        <taxon>Mangrovihabitans</taxon>
    </lineage>
</organism>
<proteinExistence type="predicted"/>
<gene>
    <name evidence="1" type="ORF">GCM10012284_59720</name>
</gene>
<dbReference type="EMBL" id="BMMX01000055">
    <property type="protein sequence ID" value="GGL17193.1"/>
    <property type="molecule type" value="Genomic_DNA"/>
</dbReference>
<name>A0A8J3C4E1_9ACTN</name>
<sequence length="134" mass="14195">MPTRKPVRAAAVANVGPGAGCSNGKSGIRSVEYPLSSMRRTWASHVGRSVLSGATTPKRSGLVMPGSPLRSGEIICARGQRYGPRIPSRIIGVVGIVDTLLRTLRTLPTSRVVSRAARRQVSGDDVVHATANRR</sequence>